<dbReference type="InterPro" id="IPR002104">
    <property type="entry name" value="Integrase_catalytic"/>
</dbReference>
<name>A0A4V2JB98_9FLAO</name>
<dbReference type="Proteomes" id="UP000292372">
    <property type="component" value="Unassembled WGS sequence"/>
</dbReference>
<dbReference type="InterPro" id="IPR050090">
    <property type="entry name" value="Tyrosine_recombinase_XerCD"/>
</dbReference>
<dbReference type="PROSITE" id="PS51898">
    <property type="entry name" value="TYR_RECOMBINASE"/>
    <property type="match status" value="1"/>
</dbReference>
<keyword evidence="1" id="KW-0233">DNA recombination</keyword>
<dbReference type="EMBL" id="SIRS01000002">
    <property type="protein sequence ID" value="TBN17928.1"/>
    <property type="molecule type" value="Genomic_DNA"/>
</dbReference>
<dbReference type="PANTHER" id="PTHR30349:SF64">
    <property type="entry name" value="PROPHAGE INTEGRASE INTD-RELATED"/>
    <property type="match status" value="1"/>
</dbReference>
<keyword evidence="4" id="KW-1185">Reference proteome</keyword>
<protein>
    <recommendedName>
        <fullName evidence="2">Tyr recombinase domain-containing protein</fullName>
    </recommendedName>
</protein>
<dbReference type="InterPro" id="IPR011010">
    <property type="entry name" value="DNA_brk_join_enz"/>
</dbReference>
<dbReference type="PANTHER" id="PTHR30349">
    <property type="entry name" value="PHAGE INTEGRASE-RELATED"/>
    <property type="match status" value="1"/>
</dbReference>
<dbReference type="InterPro" id="IPR013762">
    <property type="entry name" value="Integrase-like_cat_sf"/>
</dbReference>
<sequence>MKKTTLLLPLFKQFIRDSETGKRLKKNGERITKSSINNYKYTFNNLQKFSIDTGFELRICDASKLNKRELRSEKNYWKKFYKSFTDYMYKNGCYDNYVGANIKLIRTFFNYLKYDRDFPTGDFQHLFYVRKEDVDILVLSPEQLKFLIHDTEFENSLTPAIRRIKAIFVFGCTTGLRFSDIFSLTNKNFEQQNKDWYLKIKSQKTKTYSFIKLPEYAIAIYKTYKSKSSKIPVFKPISLFIFNRNLKLIGEKAGFTNPIAMTRERQGKTKVLHKNTKQIRFCDKMSSHMMRRTAITTLLILGMPEHLVRKISGHSYASNSFNRYVHYAQAYIDKEIDKVHSKLEAY</sequence>
<evidence type="ECO:0000256" key="1">
    <source>
        <dbReference type="ARBA" id="ARBA00023172"/>
    </source>
</evidence>
<dbReference type="Gene3D" id="1.10.443.10">
    <property type="entry name" value="Intergrase catalytic core"/>
    <property type="match status" value="1"/>
</dbReference>
<accession>A0A4V2JB98</accession>
<dbReference type="Pfam" id="PF00589">
    <property type="entry name" value="Phage_integrase"/>
    <property type="match status" value="1"/>
</dbReference>
<organism evidence="3 4">
    <name type="scientific">Hyunsoonleella pacifica</name>
    <dbReference type="NCBI Taxonomy" id="1080224"/>
    <lineage>
        <taxon>Bacteria</taxon>
        <taxon>Pseudomonadati</taxon>
        <taxon>Bacteroidota</taxon>
        <taxon>Flavobacteriia</taxon>
        <taxon>Flavobacteriales</taxon>
        <taxon>Flavobacteriaceae</taxon>
    </lineage>
</organism>
<evidence type="ECO:0000259" key="2">
    <source>
        <dbReference type="PROSITE" id="PS51898"/>
    </source>
</evidence>
<comment type="caution">
    <text evidence="3">The sequence shown here is derived from an EMBL/GenBank/DDBJ whole genome shotgun (WGS) entry which is preliminary data.</text>
</comment>
<evidence type="ECO:0000313" key="3">
    <source>
        <dbReference type="EMBL" id="TBN17928.1"/>
    </source>
</evidence>
<feature type="domain" description="Tyr recombinase" evidence="2">
    <location>
        <begin position="134"/>
        <end position="337"/>
    </location>
</feature>
<dbReference type="SUPFAM" id="SSF56349">
    <property type="entry name" value="DNA breaking-rejoining enzymes"/>
    <property type="match status" value="1"/>
</dbReference>
<reference evidence="3 4" key="1">
    <citation type="journal article" date="2015" name="Int. J. Syst. Evol. Microbiol.">
        <title>Hyunsoonleella pacifica sp. nov., isolated from seawater of South Pacific Gyre.</title>
        <authorList>
            <person name="Gao X."/>
            <person name="Zhang Z."/>
            <person name="Dai X."/>
            <person name="Zhang X.H."/>
        </authorList>
    </citation>
    <scope>NUCLEOTIDE SEQUENCE [LARGE SCALE GENOMIC DNA]</scope>
    <source>
        <strain evidence="3 4">SW033</strain>
    </source>
</reference>
<dbReference type="RefSeq" id="WP_130936218.1">
    <property type="nucleotide sequence ID" value="NZ_BMEE01000001.1"/>
</dbReference>
<dbReference type="OrthoDB" id="1493636at2"/>
<dbReference type="AlphaFoldDB" id="A0A4V2JB98"/>
<dbReference type="GO" id="GO:0003677">
    <property type="term" value="F:DNA binding"/>
    <property type="evidence" value="ECO:0007669"/>
    <property type="project" value="InterPro"/>
</dbReference>
<dbReference type="GO" id="GO:0015074">
    <property type="term" value="P:DNA integration"/>
    <property type="evidence" value="ECO:0007669"/>
    <property type="project" value="InterPro"/>
</dbReference>
<dbReference type="GO" id="GO:0006310">
    <property type="term" value="P:DNA recombination"/>
    <property type="evidence" value="ECO:0007669"/>
    <property type="project" value="UniProtKB-KW"/>
</dbReference>
<gene>
    <name evidence="3" type="ORF">EYD46_06380</name>
</gene>
<proteinExistence type="predicted"/>
<evidence type="ECO:0000313" key="4">
    <source>
        <dbReference type="Proteomes" id="UP000292372"/>
    </source>
</evidence>